<feature type="compositionally biased region" description="Polar residues" evidence="1">
    <location>
        <begin position="30"/>
        <end position="45"/>
    </location>
</feature>
<accession>A0A2Z6P1Y0</accession>
<proteinExistence type="predicted"/>
<keyword evidence="3" id="KW-1185">Reference proteome</keyword>
<sequence>MFQNIPRRKRILKLVGGGNQGAFDAAGSDSIRNSDVSPSEQSDSANGRIGIELEVVLPSFPVPVDKTVSLAARASSGGGFEVSWESRGRFGACGGYG</sequence>
<protein>
    <submittedName>
        <fullName evidence="2">Uncharacterized protein</fullName>
    </submittedName>
</protein>
<organism evidence="2 3">
    <name type="scientific">Trifolium subterraneum</name>
    <name type="common">Subterranean clover</name>
    <dbReference type="NCBI Taxonomy" id="3900"/>
    <lineage>
        <taxon>Eukaryota</taxon>
        <taxon>Viridiplantae</taxon>
        <taxon>Streptophyta</taxon>
        <taxon>Embryophyta</taxon>
        <taxon>Tracheophyta</taxon>
        <taxon>Spermatophyta</taxon>
        <taxon>Magnoliopsida</taxon>
        <taxon>eudicotyledons</taxon>
        <taxon>Gunneridae</taxon>
        <taxon>Pentapetalae</taxon>
        <taxon>rosids</taxon>
        <taxon>fabids</taxon>
        <taxon>Fabales</taxon>
        <taxon>Fabaceae</taxon>
        <taxon>Papilionoideae</taxon>
        <taxon>50 kb inversion clade</taxon>
        <taxon>NPAAA clade</taxon>
        <taxon>Hologalegina</taxon>
        <taxon>IRL clade</taxon>
        <taxon>Trifolieae</taxon>
        <taxon>Trifolium</taxon>
    </lineage>
</organism>
<evidence type="ECO:0000313" key="2">
    <source>
        <dbReference type="EMBL" id="GAU42412.1"/>
    </source>
</evidence>
<evidence type="ECO:0000313" key="3">
    <source>
        <dbReference type="Proteomes" id="UP000242715"/>
    </source>
</evidence>
<dbReference type="EMBL" id="DF973918">
    <property type="protein sequence ID" value="GAU42412.1"/>
    <property type="molecule type" value="Genomic_DNA"/>
</dbReference>
<gene>
    <name evidence="2" type="ORF">TSUD_324670</name>
</gene>
<reference evidence="3" key="1">
    <citation type="journal article" date="2017" name="Front. Plant Sci.">
        <title>Climate Clever Clovers: New Paradigm to Reduce the Environmental Footprint of Ruminants by Breeding Low Methanogenic Forages Utilizing Haplotype Variation.</title>
        <authorList>
            <person name="Kaur P."/>
            <person name="Appels R."/>
            <person name="Bayer P.E."/>
            <person name="Keeble-Gagnere G."/>
            <person name="Wang J."/>
            <person name="Hirakawa H."/>
            <person name="Shirasawa K."/>
            <person name="Vercoe P."/>
            <person name="Stefanova K."/>
            <person name="Durmic Z."/>
            <person name="Nichols P."/>
            <person name="Revell C."/>
            <person name="Isobe S.N."/>
            <person name="Edwards D."/>
            <person name="Erskine W."/>
        </authorList>
    </citation>
    <scope>NUCLEOTIDE SEQUENCE [LARGE SCALE GENOMIC DNA]</scope>
    <source>
        <strain evidence="3">cv. Daliak</strain>
    </source>
</reference>
<dbReference type="AlphaFoldDB" id="A0A2Z6P1Y0"/>
<evidence type="ECO:0000256" key="1">
    <source>
        <dbReference type="SAM" id="MobiDB-lite"/>
    </source>
</evidence>
<feature type="region of interest" description="Disordered" evidence="1">
    <location>
        <begin position="25"/>
        <end position="45"/>
    </location>
</feature>
<dbReference type="Proteomes" id="UP000242715">
    <property type="component" value="Unassembled WGS sequence"/>
</dbReference>
<name>A0A2Z6P1Y0_TRISU</name>